<reference evidence="2 3" key="1">
    <citation type="submission" date="2019-06" db="EMBL/GenBank/DDBJ databases">
        <title>Flavibacter putida gen. nov., sp. nov., a novel marine bacterium of the family Flavobacteriaceae isolated from coastal seawater.</title>
        <authorList>
            <person name="Feng X."/>
        </authorList>
    </citation>
    <scope>NUCLEOTIDE SEQUENCE [LARGE SCALE GENOMIC DNA]</scope>
    <source>
        <strain evidence="2 3">PLHSN227</strain>
    </source>
</reference>
<keyword evidence="1" id="KW-0732">Signal</keyword>
<sequence length="140" mass="16670">MRKIIVLLFFCTSIFSLSAQKMDDEKIRNLKTAFITDALSLTSQEAEKFWPLYNSFDKRTDDLYDDKWCNVKNGLELIEEIDKPTSEELLQEYISLKEESLALKKEFIKELKEIISAKKILRLKKAEHDFHKMLLKKYRK</sequence>
<evidence type="ECO:0000256" key="1">
    <source>
        <dbReference type="SAM" id="SignalP"/>
    </source>
</evidence>
<evidence type="ECO:0000313" key="3">
    <source>
        <dbReference type="Proteomes" id="UP000317169"/>
    </source>
</evidence>
<evidence type="ECO:0008006" key="4">
    <source>
        <dbReference type="Google" id="ProtNLM"/>
    </source>
</evidence>
<protein>
    <recommendedName>
        <fullName evidence="4">Sensor of ECF-type sigma factor</fullName>
    </recommendedName>
</protein>
<dbReference type="RefSeq" id="WP_141421411.1">
    <property type="nucleotide sequence ID" value="NZ_VIAR01000004.1"/>
</dbReference>
<dbReference type="OrthoDB" id="675330at2"/>
<dbReference type="EMBL" id="VIAR01000004">
    <property type="protein sequence ID" value="TQD39464.1"/>
    <property type="molecule type" value="Genomic_DNA"/>
</dbReference>
<proteinExistence type="predicted"/>
<dbReference type="AlphaFoldDB" id="A0A507ZTA0"/>
<accession>A0A507ZTA0</accession>
<keyword evidence="3" id="KW-1185">Reference proteome</keyword>
<dbReference type="Proteomes" id="UP000317169">
    <property type="component" value="Unassembled WGS sequence"/>
</dbReference>
<evidence type="ECO:0000313" key="2">
    <source>
        <dbReference type="EMBL" id="TQD39464.1"/>
    </source>
</evidence>
<organism evidence="2 3">
    <name type="scientific">Haloflavibacter putidus</name>
    <dbReference type="NCBI Taxonomy" id="2576776"/>
    <lineage>
        <taxon>Bacteria</taxon>
        <taxon>Pseudomonadati</taxon>
        <taxon>Bacteroidota</taxon>
        <taxon>Flavobacteriia</taxon>
        <taxon>Flavobacteriales</taxon>
        <taxon>Flavobacteriaceae</taxon>
        <taxon>Haloflavibacter</taxon>
    </lineage>
</organism>
<gene>
    <name evidence="2" type="ORF">FKR84_06100</name>
</gene>
<feature type="chain" id="PRO_5021464432" description="Sensor of ECF-type sigma factor" evidence="1">
    <location>
        <begin position="19"/>
        <end position="140"/>
    </location>
</feature>
<feature type="signal peptide" evidence="1">
    <location>
        <begin position="1"/>
        <end position="18"/>
    </location>
</feature>
<name>A0A507ZTA0_9FLAO</name>
<comment type="caution">
    <text evidence="2">The sequence shown here is derived from an EMBL/GenBank/DDBJ whole genome shotgun (WGS) entry which is preliminary data.</text>
</comment>